<evidence type="ECO:0000256" key="12">
    <source>
        <dbReference type="ARBA" id="ARBA00033413"/>
    </source>
</evidence>
<dbReference type="GO" id="GO:0005524">
    <property type="term" value="F:ATP binding"/>
    <property type="evidence" value="ECO:0007669"/>
    <property type="project" value="UniProtKB-KW"/>
</dbReference>
<dbReference type="Proteomes" id="UP000474777">
    <property type="component" value="Unassembled WGS sequence"/>
</dbReference>
<comment type="caution">
    <text evidence="14">The sequence shown here is derived from an EMBL/GenBank/DDBJ whole genome shotgun (WGS) entry which is preliminary data.</text>
</comment>
<dbReference type="RefSeq" id="WP_163915273.1">
    <property type="nucleotide sequence ID" value="NZ_JAAGWD010000005.1"/>
</dbReference>
<dbReference type="NCBIfam" id="TIGR01498">
    <property type="entry name" value="folK"/>
    <property type="match status" value="1"/>
</dbReference>
<evidence type="ECO:0000256" key="9">
    <source>
        <dbReference type="ARBA" id="ARBA00022909"/>
    </source>
</evidence>
<name>A0A6B3LNK5_9BACT</name>
<keyword evidence="5 14" id="KW-0808">Transferase</keyword>
<accession>A0A6B3LNK5</accession>
<evidence type="ECO:0000256" key="6">
    <source>
        <dbReference type="ARBA" id="ARBA00022741"/>
    </source>
</evidence>
<keyword evidence="7 14" id="KW-0418">Kinase</keyword>
<evidence type="ECO:0000313" key="15">
    <source>
        <dbReference type="Proteomes" id="UP000474777"/>
    </source>
</evidence>
<evidence type="ECO:0000256" key="3">
    <source>
        <dbReference type="ARBA" id="ARBA00013253"/>
    </source>
</evidence>
<feature type="domain" description="7,8-dihydro-6-hydroxymethylpterin-pyrophosphokinase" evidence="13">
    <location>
        <begin position="87"/>
        <end position="98"/>
    </location>
</feature>
<dbReference type="GO" id="GO:0046656">
    <property type="term" value="P:folic acid biosynthetic process"/>
    <property type="evidence" value="ECO:0007669"/>
    <property type="project" value="UniProtKB-KW"/>
</dbReference>
<evidence type="ECO:0000256" key="1">
    <source>
        <dbReference type="ARBA" id="ARBA00005051"/>
    </source>
</evidence>
<dbReference type="Gene3D" id="3.30.70.560">
    <property type="entry name" value="7,8-Dihydro-6-hydroxymethylpterin-pyrophosphokinase HPPK"/>
    <property type="match status" value="1"/>
</dbReference>
<organism evidence="14 15">
    <name type="scientific">Pontibacter burrus</name>
    <dbReference type="NCBI Taxonomy" id="2704466"/>
    <lineage>
        <taxon>Bacteria</taxon>
        <taxon>Pseudomonadati</taxon>
        <taxon>Bacteroidota</taxon>
        <taxon>Cytophagia</taxon>
        <taxon>Cytophagales</taxon>
        <taxon>Hymenobacteraceae</taxon>
        <taxon>Pontibacter</taxon>
    </lineage>
</organism>
<dbReference type="PROSITE" id="PS00794">
    <property type="entry name" value="HPPK"/>
    <property type="match status" value="1"/>
</dbReference>
<proteinExistence type="inferred from homology"/>
<dbReference type="GO" id="GO:0003848">
    <property type="term" value="F:2-amino-4-hydroxy-6-hydroxymethyldihydropteridine diphosphokinase activity"/>
    <property type="evidence" value="ECO:0007669"/>
    <property type="project" value="UniProtKB-EC"/>
</dbReference>
<keyword evidence="15" id="KW-1185">Reference proteome</keyword>
<sequence length="166" mass="18964">MPKLYLLLGGNLGNRTLYLQQARETIATQVGPIVQASGIYETAAWGKTDQPSFLNQVLEVETQLGPEQVLQTINLIEHELGRERLEHWGSRVIDIDILFYDDLVQQTQRLTIPHPQLHLRRFTLQPLQEIAPNLVHPMLQQTISELLIRCPDDLEVNPYSYSSGEL</sequence>
<evidence type="ECO:0000256" key="4">
    <source>
        <dbReference type="ARBA" id="ARBA00016218"/>
    </source>
</evidence>
<dbReference type="EMBL" id="JAAGWD010000005">
    <property type="protein sequence ID" value="NEM98369.1"/>
    <property type="molecule type" value="Genomic_DNA"/>
</dbReference>
<evidence type="ECO:0000256" key="2">
    <source>
        <dbReference type="ARBA" id="ARBA00005810"/>
    </source>
</evidence>
<dbReference type="PANTHER" id="PTHR43071">
    <property type="entry name" value="2-AMINO-4-HYDROXY-6-HYDROXYMETHYLDIHYDROPTERIDINE PYROPHOSPHOKINASE"/>
    <property type="match status" value="1"/>
</dbReference>
<evidence type="ECO:0000256" key="5">
    <source>
        <dbReference type="ARBA" id="ARBA00022679"/>
    </source>
</evidence>
<dbReference type="CDD" id="cd00483">
    <property type="entry name" value="HPPK"/>
    <property type="match status" value="1"/>
</dbReference>
<evidence type="ECO:0000313" key="14">
    <source>
        <dbReference type="EMBL" id="NEM98369.1"/>
    </source>
</evidence>
<keyword evidence="9" id="KW-0289">Folate biosynthesis</keyword>
<evidence type="ECO:0000259" key="13">
    <source>
        <dbReference type="PROSITE" id="PS00794"/>
    </source>
</evidence>
<comment type="similarity">
    <text evidence="2">Belongs to the HPPK family.</text>
</comment>
<comment type="pathway">
    <text evidence="1">Cofactor biosynthesis; tetrahydrofolate biosynthesis; 2-amino-4-hydroxy-6-hydroxymethyl-7,8-dihydropteridine diphosphate from 7,8-dihydroneopterin triphosphate: step 4/4.</text>
</comment>
<comment type="function">
    <text evidence="10">Catalyzes the transfer of pyrophosphate from adenosine triphosphate (ATP) to 6-hydroxymethyl-7,8-dihydropterin, an enzymatic step in folate biosynthesis pathway.</text>
</comment>
<dbReference type="EC" id="2.7.6.3" evidence="3"/>
<dbReference type="SUPFAM" id="SSF55083">
    <property type="entry name" value="6-hydroxymethyl-7,8-dihydropterin pyrophosphokinase, HPPK"/>
    <property type="match status" value="1"/>
</dbReference>
<dbReference type="UniPathway" id="UPA00077">
    <property type="reaction ID" value="UER00155"/>
</dbReference>
<keyword evidence="6" id="KW-0547">Nucleotide-binding</keyword>
<dbReference type="GO" id="GO:0046654">
    <property type="term" value="P:tetrahydrofolate biosynthetic process"/>
    <property type="evidence" value="ECO:0007669"/>
    <property type="project" value="UniProtKB-UniPathway"/>
</dbReference>
<dbReference type="AlphaFoldDB" id="A0A6B3LNK5"/>
<dbReference type="InterPro" id="IPR035907">
    <property type="entry name" value="Hppk_sf"/>
</dbReference>
<evidence type="ECO:0000256" key="10">
    <source>
        <dbReference type="ARBA" id="ARBA00029409"/>
    </source>
</evidence>
<evidence type="ECO:0000256" key="11">
    <source>
        <dbReference type="ARBA" id="ARBA00029766"/>
    </source>
</evidence>
<dbReference type="InterPro" id="IPR000550">
    <property type="entry name" value="Hppk"/>
</dbReference>
<protein>
    <recommendedName>
        <fullName evidence="4">2-amino-4-hydroxy-6-hydroxymethyldihydropteridine pyrophosphokinase</fullName>
        <ecNumber evidence="3">2.7.6.3</ecNumber>
    </recommendedName>
    <alternativeName>
        <fullName evidence="11">6-hydroxymethyl-7,8-dihydropterin pyrophosphokinase</fullName>
    </alternativeName>
    <alternativeName>
        <fullName evidence="12">7,8-dihydro-6-hydroxymethylpterin-pyrophosphokinase</fullName>
    </alternativeName>
</protein>
<dbReference type="Pfam" id="PF01288">
    <property type="entry name" value="HPPK"/>
    <property type="match status" value="1"/>
</dbReference>
<dbReference type="GO" id="GO:0016301">
    <property type="term" value="F:kinase activity"/>
    <property type="evidence" value="ECO:0007669"/>
    <property type="project" value="UniProtKB-KW"/>
</dbReference>
<evidence type="ECO:0000256" key="7">
    <source>
        <dbReference type="ARBA" id="ARBA00022777"/>
    </source>
</evidence>
<reference evidence="14 15" key="1">
    <citation type="submission" date="2020-02" db="EMBL/GenBank/DDBJ databases">
        <authorList>
            <person name="Kim M.K."/>
        </authorList>
    </citation>
    <scope>NUCLEOTIDE SEQUENCE [LARGE SCALE GENOMIC DNA]</scope>
    <source>
        <strain evidence="14 15">BT327</strain>
    </source>
</reference>
<evidence type="ECO:0000256" key="8">
    <source>
        <dbReference type="ARBA" id="ARBA00022840"/>
    </source>
</evidence>
<gene>
    <name evidence="14" type="primary">folK</name>
    <name evidence="14" type="ORF">GXP69_11750</name>
</gene>
<keyword evidence="8" id="KW-0067">ATP-binding</keyword>
<dbReference type="PANTHER" id="PTHR43071:SF1">
    <property type="entry name" value="2-AMINO-4-HYDROXY-6-HYDROXYMETHYLDIHYDROPTERIDINE PYROPHOSPHOKINASE"/>
    <property type="match status" value="1"/>
</dbReference>